<feature type="transmembrane region" description="Helical" evidence="12">
    <location>
        <begin position="813"/>
        <end position="835"/>
    </location>
</feature>
<dbReference type="PROSITE" id="PS50259">
    <property type="entry name" value="G_PROTEIN_RECEP_F3_4"/>
    <property type="match status" value="1"/>
</dbReference>
<dbReference type="PANTHER" id="PTHR24060">
    <property type="entry name" value="METABOTROPIC GLUTAMATE RECEPTOR"/>
    <property type="match status" value="1"/>
</dbReference>
<dbReference type="InterPro" id="IPR050726">
    <property type="entry name" value="mGluR"/>
</dbReference>
<feature type="transmembrane region" description="Helical" evidence="12">
    <location>
        <begin position="617"/>
        <end position="646"/>
    </location>
</feature>
<dbReference type="Gene3D" id="3.40.50.2300">
    <property type="match status" value="2"/>
</dbReference>
<evidence type="ECO:0000256" key="8">
    <source>
        <dbReference type="ARBA" id="ARBA00023170"/>
    </source>
</evidence>
<dbReference type="Pfam" id="PF14844">
    <property type="entry name" value="PH_BEACH"/>
    <property type="match status" value="1"/>
</dbReference>
<dbReference type="PROSITE" id="PS51783">
    <property type="entry name" value="PH_BEACH"/>
    <property type="match status" value="1"/>
</dbReference>
<keyword evidence="10" id="KW-0807">Transducer</keyword>
<dbReference type="InterPro" id="IPR038550">
    <property type="entry name" value="GPCR_3_9-Cys_sf"/>
</dbReference>
<feature type="region of interest" description="Disordered" evidence="11">
    <location>
        <begin position="3131"/>
        <end position="3182"/>
    </location>
</feature>
<dbReference type="GO" id="GO:0005886">
    <property type="term" value="C:plasma membrane"/>
    <property type="evidence" value="ECO:0007669"/>
    <property type="project" value="UniProtKB-SubCell"/>
</dbReference>
<evidence type="ECO:0000256" key="12">
    <source>
        <dbReference type="SAM" id="Phobius"/>
    </source>
</evidence>
<comment type="similarity">
    <text evidence="2">Belongs to the G-protein coupled receptor 3 family.</text>
</comment>
<evidence type="ECO:0000256" key="2">
    <source>
        <dbReference type="ARBA" id="ARBA00007242"/>
    </source>
</evidence>
<dbReference type="Gene3D" id="2.10.50.30">
    <property type="entry name" value="GPCR, family 3, nine cysteines domain"/>
    <property type="match status" value="1"/>
</dbReference>
<dbReference type="InterPro" id="IPR000337">
    <property type="entry name" value="GPCR_3"/>
</dbReference>
<feature type="transmembrane region" description="Helical" evidence="12">
    <location>
        <begin position="693"/>
        <end position="714"/>
    </location>
</feature>
<dbReference type="PRINTS" id="PR00248">
    <property type="entry name" value="GPCRMGR"/>
</dbReference>
<evidence type="ECO:0000256" key="1">
    <source>
        <dbReference type="ARBA" id="ARBA00004651"/>
    </source>
</evidence>
<dbReference type="Proteomes" id="UP000663828">
    <property type="component" value="Unassembled WGS sequence"/>
</dbReference>
<evidence type="ECO:0000256" key="4">
    <source>
        <dbReference type="ARBA" id="ARBA00022692"/>
    </source>
</evidence>
<feature type="region of interest" description="Disordered" evidence="11">
    <location>
        <begin position="3303"/>
        <end position="3332"/>
    </location>
</feature>
<evidence type="ECO:0000259" key="14">
    <source>
        <dbReference type="PROSITE" id="PS51783"/>
    </source>
</evidence>
<feature type="compositionally biased region" description="Polar residues" evidence="11">
    <location>
        <begin position="3303"/>
        <end position="3315"/>
    </location>
</feature>
<reference evidence="15" key="1">
    <citation type="submission" date="2021-02" db="EMBL/GenBank/DDBJ databases">
        <authorList>
            <person name="Nowell W R."/>
        </authorList>
    </citation>
    <scope>NUCLEOTIDE SEQUENCE</scope>
</reference>
<feature type="transmembrane region" description="Helical" evidence="12">
    <location>
        <begin position="6"/>
        <end position="26"/>
    </location>
</feature>
<evidence type="ECO:0000256" key="9">
    <source>
        <dbReference type="ARBA" id="ARBA00023180"/>
    </source>
</evidence>
<dbReference type="SUPFAM" id="SSF50729">
    <property type="entry name" value="PH domain-like"/>
    <property type="match status" value="1"/>
</dbReference>
<evidence type="ECO:0000313" key="15">
    <source>
        <dbReference type="EMBL" id="CAF1288291.1"/>
    </source>
</evidence>
<organism evidence="15 16">
    <name type="scientific">Adineta ricciae</name>
    <name type="common">Rotifer</name>
    <dbReference type="NCBI Taxonomy" id="249248"/>
    <lineage>
        <taxon>Eukaryota</taxon>
        <taxon>Metazoa</taxon>
        <taxon>Spiralia</taxon>
        <taxon>Gnathifera</taxon>
        <taxon>Rotifera</taxon>
        <taxon>Eurotatoria</taxon>
        <taxon>Bdelloidea</taxon>
        <taxon>Adinetida</taxon>
        <taxon>Adinetidae</taxon>
        <taxon>Adineta</taxon>
    </lineage>
</organism>
<keyword evidence="4 12" id="KW-0812">Transmembrane</keyword>
<keyword evidence="16" id="KW-1185">Reference proteome</keyword>
<name>A0A815CQH8_ADIRI</name>
<evidence type="ECO:0000256" key="10">
    <source>
        <dbReference type="ARBA" id="ARBA00023224"/>
    </source>
</evidence>
<keyword evidence="8" id="KW-0675">Receptor</keyword>
<feature type="domain" description="G-protein coupled receptors family 3 profile" evidence="13">
    <location>
        <begin position="623"/>
        <end position="889"/>
    </location>
</feature>
<feature type="transmembrane region" description="Helical" evidence="12">
    <location>
        <begin position="3596"/>
        <end position="3615"/>
    </location>
</feature>
<evidence type="ECO:0000259" key="13">
    <source>
        <dbReference type="PROSITE" id="PS50259"/>
    </source>
</evidence>
<evidence type="ECO:0000256" key="11">
    <source>
        <dbReference type="SAM" id="MobiDB-lite"/>
    </source>
</evidence>
<keyword evidence="7 12" id="KW-0472">Membrane</keyword>
<feature type="transmembrane region" description="Helical" evidence="12">
    <location>
        <begin position="847"/>
        <end position="875"/>
    </location>
</feature>
<keyword evidence="9" id="KW-0325">Glycoprotein</keyword>
<proteinExistence type="inferred from homology"/>
<keyword evidence="6" id="KW-0297">G-protein coupled receptor</keyword>
<dbReference type="Pfam" id="PF01094">
    <property type="entry name" value="ANF_receptor"/>
    <property type="match status" value="1"/>
</dbReference>
<feature type="transmembrane region" description="Helical" evidence="12">
    <location>
        <begin position="782"/>
        <end position="801"/>
    </location>
</feature>
<dbReference type="GO" id="GO:0004930">
    <property type="term" value="F:G protein-coupled receptor activity"/>
    <property type="evidence" value="ECO:0007669"/>
    <property type="project" value="UniProtKB-KW"/>
</dbReference>
<keyword evidence="3" id="KW-1003">Cell membrane</keyword>
<dbReference type="InterPro" id="IPR017978">
    <property type="entry name" value="GPCR_3_C"/>
</dbReference>
<accession>A0A815CQH8</accession>
<evidence type="ECO:0000256" key="7">
    <source>
        <dbReference type="ARBA" id="ARBA00023136"/>
    </source>
</evidence>
<sequence>MWNSSFYWISVWTIYSLFGITFVFANSVSVSRSARRPGNITLGGLFPVHEYGSPREPCGAISQFRGIQRLEAMLFAIEQINNDKHLLPGIELGALILDTCSDDNYAVEQSLGFVLSRLTSSICKCGNTSIFESLYNENVFGVVGATLSSVSVHVANLLRLFQLPQISYASTTPKLSEPSFEFFARTVPSDSNQARAIVDILQRLNFTYVNVIYSHGDYGEGGFREFRRLLRVSAATDDDVNVIRRKQPRICVADEQRLQRDASLQDIREILQTMLDRIKSDVKMRVYVLFVTKEDARKLLQAIKSFDIRQRPVLIASDAWGKESSVVISGDTDETAVGALTLELISIQPANFDQYFNALKPDIPNENIYQDINHRNLKAISSRNPWFAEFWEQRFGCNLTTSSTCYDHQLNETNWDSKLQFIVDATYVFAYALHEYLQCSSTSCPNVSLTDIDGKTLFQIILEKTYLMPDSRRIQFNSERFVPGHYRIYNYRRSDKSSSSPMDAFTSPYDYVSVGEWKIDRSQNGELDLNIDSIIWSSASADEFLSKTIPISRCSEPCRVGELRQFQGDACCWVCTSCNETSIITGLEGQERCEPCPRGHWPTDNRTSCYKLKETSIGFFSVLGIIPISISIIGNILTLYVVILFYQKRQTPVVKASGTELCFIMLAGIHLCYLMTFPIILRAHLLTCIVQRLGIGLAFSMMYAALLTKTNRIARIFESTKKQGKLRPQYISPRSQVVICSCLIMVQLLLSLLWLAFEPPSIVIVTQERLVIRKCDTNRHSFLFSLTYNVLLVLICTMYAVRTRKVPENFNETKFIGFTCYTTCILWLAFLPIYFTAYETGRHQVHIVTLCVTISLCATVALACMFSPKVYIILIHPEKNMRLAKQLKAQANCMKFASQIAANTEFLLKHNSTKTDIVNDDASSKIIINSNNTVTPTNNANANTEENKPLTIINRMTTFESHAEYPENSNSISSNSNTLRKLPIIITTSQSEDGLNHEKFNLTTVEYDDDDDSLTSNMPIVGAYPLNNHVSIDSNVLHKCWTNIYDRRFIRVDQTTYNRIQSRDCGLFLIKLIPFCYSSISNQDAEKALSNIPLIDSNFNPEQNDQSIIETRNISETLDYIFSIIVRLFYSPGNSESSTPEITTEHIEVAQAFIDLSLPHLTTEYKILWLYQRKLRSLYLILRQILLYNPSKSITCFSSNPIGSLITRIHHYLSSSSSSSSQFLVQLGYDVLLSFALLIENTLCNIEQINLNQRQTNDDLLKLLSQFLLSDYFLLFTLLNSNQQNESYSKQLLDYCSRILKHLKIYRSADLHRKQNRRFNKTYWENSYEQAYILHHHQNTFEISINNRTNLNGTIEIKDDNPDNNQTKRICVVSAFYDKLLRLAIKELESTQPTFSFIHDCLSYLSVYGSCSCYSLSYYRTLLSRINHLKANEKTVHSFEQQSIYLLRRAFLLLSNCSQRNPNYHHHDIQLADNSVFWSYLSSHLFQRTSHYSLKLAQVFPDLIQCCSKADKQLALKSCLIPALEFYRTNPSTQGSTNVEMIEYLIQILPNLLFDNPLDIPFISLSNTLITLSSLLPSTLIHTLPVLGCLLTSSSNSSNLVISESFLQLIIKLTNLCSLSNDVIDNLCHILIILLQKSSTFRQAFYAHLCHTHLYEQFQIMLNQKSTIQPAIIACVLVAVSYHIKSYDSAFNYKLILDDIRLYSENNRYNSSWFELLVRLSLSEQYQNKRRRWRTATIHKSPMNDGTDDESSLDSSSSTTNIDDDNDCEEIYHGDIESLSDDTPTETVTQQNQTSYSNLILFPELIILGLEITWQNVDNEWSDQQMTNKTSIYVTNLVAYLELLSSLIRANSYNCMVLKRLNIDGYLFTCLTKTIPRSAFLQKDALSSLIITLLQFLWSQSITVNQLDQCFKLILTHPSLVGPLLRLFKHLVHQIDSNQPRSFCSMPLSSIVTSKGGNNLRLTLDQLLSLKYPQIEHDSNISNSYNYVRQCAFVTETLKSVQFHFPLTLALWLRVNYPFDKYETVEENSDEHSEDINKKEHRSIMLHILTLHHEGIQLQFWIDSKPSIYLKIVQLTVTSTEQHLTDFNIRLHNVPRESWSHIFLTISKTTNTIRVCLNGQTSFAKLHPLPALYSSNSTKPWSISIGQQSLDTCTPFYYDLGSILLFDKVDLFNGLNNDYIPTYLYSLGSDHWHFLIGSQQQQSLVHYWIYQRFTRVHSLMSIDQFEIEQNSWHTVLKRSLLASYTSNNPWTLFLFNSNADASEDTAPSRLNKLLPFLSSTSTNVTSSITTNDENLVTTTTTISLPSKISLEQSSNILNICEQLGGILNFIYLFGKIIEINAYQSSISICHITDIIFTSIWKIKSYYDLFNSLDGYRLIVKILTTNECTRHITNEFYELLLEKCLSQNQHRLYDINLFRLVLLDWRIWYNHTKIFYQILAIFNDLLSEQNNSKYFYVNRQIFKTYFTLEHLLTLCQEIIDEQQQIIIDEEVSERLVNIVEALIEGDINIIALGMNFILLIHPLIRTYVTYNKEHFYFITKPFNYYENRTHLIERSHTKVLDRKRATTMNHPGGLEQYSAEESTNIRRSHSFTDILSSSISIANETDSLNTRRVVCHRTSSNAATATTTTTTISPSKTFNVESNMLKVKDRLHNIDHLSTGILRLLTNIALTVSDRLMIKLVDHVFRLNILIVLLLDGSMTKRVQCLKLLDIVLKRMDRDKVQNDVLRADLHTMLANQIYHQLDGRDDEQDLVEICASIALQRPTKFNVKLSLSEQILESEQYFAIVSSSPPCPRSHVGFALILSLIEKLSMTNVPLCELLLNLLNEIIIRSNDENRHFLVDIGIIQVLFNTLSSAISTSQERIVAHVQTCLNSLIVNIFTTSIKEDISFVSIINNIIGMMMMNYTIEDENSSEISRRICHQTVSSMFNSIIDFVESPTSTKVSSYSSTLRRNRSDDAGVNPTTVEHSDRFRKFLQLALDYIYSFHDECSLLESFTIRLLDICLIGIAYLIEKRPSRVNTRHQMSLIMFRCGDIIKQIGQKLLTITLDPEKQRFFFRIQILKHIIDQPNAKAILEYLLLNDTQCCIYHQILIYLQALSETSPNLAEYEQIPSSNSAELSRKSTDSGHATIANTTQTYTNGEESSHTVNISTKPKALKSTAKDQTKIKVAKEDEGDSSSSKLEDVEPDIAINLSMSNDEQNVSVRQVFDRSSSLSLSVSSASSEMTTNQQTSVNNYQSIINTFRDLMCTVNIPSLSMNDASAAQRRALADHLLKLSPTTPAQLLRSNSRVAQQRHSFEWPLFVPSQDMSSSSNVQTPVSPDRVRRRSNQATPSPSPVCISWSSVVDEKRLEYKNTLNQVIDTMQKRLLSAHQNSLQAFTNVTVSIITTRAMEITQDVINLQGHERKKFLEHLRTTQSLDLRTKHLWHQLISQLTHEYGVWYESLSYPKFWELDPTESPQRERRRLQRAYCLMQKRFFQPQVPNEQLVNPPLSYLFDSRHYQSLNMQTVLYRNEKLEFQCRCTNVTPNDEIKGELLVSTTRLYFVADEQISGLSKTKTVNSAMTTVGYNHHSFNDDSNSFSIAIEDICEMYKRRFMLKDIALELFFINGITLMIAHVAINDRDNLYNLLRKRNLVHEKYAETVTDIQSTWKQGHMTNFD</sequence>
<protein>
    <submittedName>
        <fullName evidence="15">Uncharacterized protein</fullName>
    </submittedName>
</protein>
<feature type="domain" description="BEACH-type PH" evidence="14">
    <location>
        <begin position="3507"/>
        <end position="3626"/>
    </location>
</feature>
<comment type="caution">
    <text evidence="15">The sequence shown here is derived from an EMBL/GenBank/DDBJ whole genome shotgun (WGS) entry which is preliminary data.</text>
</comment>
<dbReference type="SUPFAM" id="SSF53822">
    <property type="entry name" value="Periplasmic binding protein-like I"/>
    <property type="match status" value="1"/>
</dbReference>
<dbReference type="InterPro" id="IPR028082">
    <property type="entry name" value="Peripla_BP_I"/>
</dbReference>
<dbReference type="InterPro" id="IPR001828">
    <property type="entry name" value="ANF_lig-bd_rcpt"/>
</dbReference>
<dbReference type="EMBL" id="CAJNOR010002395">
    <property type="protein sequence ID" value="CAF1288291.1"/>
    <property type="molecule type" value="Genomic_DNA"/>
</dbReference>
<dbReference type="PRINTS" id="PR00593">
    <property type="entry name" value="MTABOTROPICR"/>
</dbReference>
<feature type="transmembrane region" description="Helical" evidence="12">
    <location>
        <begin position="658"/>
        <end position="681"/>
    </location>
</feature>
<dbReference type="InterPro" id="IPR023362">
    <property type="entry name" value="PH-BEACH_dom"/>
</dbReference>
<keyword evidence="5 12" id="KW-1133">Transmembrane helix</keyword>
<evidence type="ECO:0000256" key="5">
    <source>
        <dbReference type="ARBA" id="ARBA00022989"/>
    </source>
</evidence>
<dbReference type="InterPro" id="IPR000162">
    <property type="entry name" value="GPCR_3_mtglu_rcpt"/>
</dbReference>
<evidence type="ECO:0000256" key="3">
    <source>
        <dbReference type="ARBA" id="ARBA00022475"/>
    </source>
</evidence>
<feature type="non-terminal residue" evidence="15">
    <location>
        <position position="3655"/>
    </location>
</feature>
<evidence type="ECO:0000313" key="16">
    <source>
        <dbReference type="Proteomes" id="UP000663828"/>
    </source>
</evidence>
<dbReference type="Gene3D" id="2.30.29.30">
    <property type="entry name" value="Pleckstrin-homology domain (PH domain)/Phosphotyrosine-binding domain (PTB)"/>
    <property type="match status" value="1"/>
</dbReference>
<dbReference type="Pfam" id="PF07562">
    <property type="entry name" value="NCD3G"/>
    <property type="match status" value="1"/>
</dbReference>
<dbReference type="CDD" id="cd01201">
    <property type="entry name" value="PH_BEACH"/>
    <property type="match status" value="1"/>
</dbReference>
<evidence type="ECO:0000256" key="6">
    <source>
        <dbReference type="ARBA" id="ARBA00023040"/>
    </source>
</evidence>
<dbReference type="InterPro" id="IPR011500">
    <property type="entry name" value="GPCR_3_9-Cys_dom"/>
</dbReference>
<feature type="region of interest" description="Disordered" evidence="11">
    <location>
        <begin position="1737"/>
        <end position="1764"/>
    </location>
</feature>
<gene>
    <name evidence="15" type="ORF">XAT740_LOCUS28195</name>
</gene>
<feature type="compositionally biased region" description="Basic and acidic residues" evidence="11">
    <location>
        <begin position="3157"/>
        <end position="3169"/>
    </location>
</feature>
<dbReference type="Pfam" id="PF00003">
    <property type="entry name" value="7tm_3"/>
    <property type="match status" value="1"/>
</dbReference>
<feature type="compositionally biased region" description="Polar residues" evidence="11">
    <location>
        <begin position="3131"/>
        <end position="3149"/>
    </location>
</feature>
<dbReference type="InterPro" id="IPR011993">
    <property type="entry name" value="PH-like_dom_sf"/>
</dbReference>
<comment type="subcellular location">
    <subcellularLocation>
        <location evidence="1">Cell membrane</location>
        <topology evidence="1">Multi-pass membrane protein</topology>
    </subcellularLocation>
</comment>